<evidence type="ECO:0000313" key="1">
    <source>
        <dbReference type="EMBL" id="CCA23618.1"/>
    </source>
</evidence>
<proteinExistence type="predicted"/>
<organism evidence="1">
    <name type="scientific">Albugo laibachii Nc14</name>
    <dbReference type="NCBI Taxonomy" id="890382"/>
    <lineage>
        <taxon>Eukaryota</taxon>
        <taxon>Sar</taxon>
        <taxon>Stramenopiles</taxon>
        <taxon>Oomycota</taxon>
        <taxon>Peronosporomycetes</taxon>
        <taxon>Albuginales</taxon>
        <taxon>Albuginaceae</taxon>
        <taxon>Albugo</taxon>
    </lineage>
</organism>
<accession>F0WQK9</accession>
<dbReference type="HOGENOM" id="CLU_2563179_0_0_1"/>
<dbReference type="EMBL" id="FR824269">
    <property type="protein sequence ID" value="CCA24148.1"/>
    <property type="molecule type" value="Genomic_DNA"/>
</dbReference>
<evidence type="ECO:0000313" key="2">
    <source>
        <dbReference type="EMBL" id="CCA24148.1"/>
    </source>
</evidence>
<sequence length="82" mass="9175">MKDLAIHIDFGSMQGQASKTKNALGSKKQVILARMSNSDICIVIYVHLWRHSPTGHPTPQSEVYRTDWKDVNVIASCCIFVS</sequence>
<dbReference type="EMBL" id="FR824245">
    <property type="protein sequence ID" value="CCA23618.1"/>
    <property type="molecule type" value="Genomic_DNA"/>
</dbReference>
<dbReference type="AlphaFoldDB" id="F0WQK9"/>
<name>F0WQK9_9STRA</name>
<reference evidence="1" key="1">
    <citation type="journal article" date="2011" name="PLoS Biol.">
        <title>Gene gain and loss during evolution of obligate parasitism in the white rust pathogen of Arabidopsis thaliana.</title>
        <authorList>
            <person name="Kemen E."/>
            <person name="Gardiner A."/>
            <person name="Schultz-Larsen T."/>
            <person name="Kemen A.C."/>
            <person name="Balmuth A.L."/>
            <person name="Robert-Seilaniantz A."/>
            <person name="Bailey K."/>
            <person name="Holub E."/>
            <person name="Studholme D.J."/>
            <person name="Maclean D."/>
            <person name="Jones J.D."/>
        </authorList>
    </citation>
    <scope>NUCLEOTIDE SEQUENCE</scope>
</reference>
<protein>
    <submittedName>
        <fullName evidence="1">AlNc14C200G8678 protein</fullName>
    </submittedName>
    <submittedName>
        <fullName evidence="2">AlNc14C224G9170 protein</fullName>
    </submittedName>
</protein>
<reference evidence="1" key="2">
    <citation type="submission" date="2011-02" db="EMBL/GenBank/DDBJ databases">
        <authorList>
            <person name="MacLean D."/>
        </authorList>
    </citation>
    <scope>NUCLEOTIDE SEQUENCE</scope>
</reference>
<gene>
    <name evidence="1" type="primary">AlNc14C200G8678</name>
    <name evidence="2" type="synonym">AlNc14C224G9170</name>
    <name evidence="1" type="ORF">ALNC14_097620</name>
    <name evidence="2" type="ORF">ALNC14_102920</name>
</gene>